<keyword evidence="1" id="KW-0732">Signal</keyword>
<dbReference type="InterPro" id="IPR036907">
    <property type="entry name" value="5'-Nucleotdase_C_sf"/>
</dbReference>
<dbReference type="Pfam" id="PF02872">
    <property type="entry name" value="5_nucleotid_C"/>
    <property type="match status" value="1"/>
</dbReference>
<keyword evidence="2" id="KW-0547">Nucleotide-binding</keyword>
<evidence type="ECO:0000256" key="2">
    <source>
        <dbReference type="RuleBase" id="RU362119"/>
    </source>
</evidence>
<feature type="domain" description="5'-Nucleotidase C-terminal" evidence="4">
    <location>
        <begin position="323"/>
        <end position="480"/>
    </location>
</feature>
<comment type="caution">
    <text evidence="5">The sequence shown here is derived from an EMBL/GenBank/DDBJ whole genome shotgun (WGS) entry which is preliminary data.</text>
</comment>
<dbReference type="GO" id="GO:0009166">
    <property type="term" value="P:nucleotide catabolic process"/>
    <property type="evidence" value="ECO:0007669"/>
    <property type="project" value="InterPro"/>
</dbReference>
<dbReference type="Pfam" id="PF00149">
    <property type="entry name" value="Metallophos"/>
    <property type="match status" value="1"/>
</dbReference>
<keyword evidence="2" id="KW-0378">Hydrolase</keyword>
<dbReference type="Gene3D" id="3.90.780.10">
    <property type="entry name" value="5'-Nucleotidase, C-terminal domain"/>
    <property type="match status" value="1"/>
</dbReference>
<dbReference type="STRING" id="1423802.FC56_GL001432"/>
<dbReference type="Proteomes" id="UP000051256">
    <property type="component" value="Unassembled WGS sequence"/>
</dbReference>
<dbReference type="GO" id="GO:0030288">
    <property type="term" value="C:outer membrane-bounded periplasmic space"/>
    <property type="evidence" value="ECO:0007669"/>
    <property type="project" value="TreeGrafter"/>
</dbReference>
<dbReference type="InterPro" id="IPR004843">
    <property type="entry name" value="Calcineurin-like_PHP"/>
</dbReference>
<dbReference type="PANTHER" id="PTHR11575:SF6">
    <property type="entry name" value="2',3'-CYCLIC-NUCLEOTIDE 2'-PHOSPHODIESTERASE_3'-NUCLEOTIDASE"/>
    <property type="match status" value="1"/>
</dbReference>
<dbReference type="PRINTS" id="PR01607">
    <property type="entry name" value="APYRASEFAMLY"/>
</dbReference>
<evidence type="ECO:0000313" key="6">
    <source>
        <dbReference type="Proteomes" id="UP000051256"/>
    </source>
</evidence>
<protein>
    <submittedName>
        <fullName evidence="5">5-nucleotidase protein</fullName>
    </submittedName>
</protein>
<dbReference type="PANTHER" id="PTHR11575">
    <property type="entry name" value="5'-NUCLEOTIDASE-RELATED"/>
    <property type="match status" value="1"/>
</dbReference>
<evidence type="ECO:0000259" key="3">
    <source>
        <dbReference type="Pfam" id="PF00149"/>
    </source>
</evidence>
<sequence>MKLTILATSDTHGFIPPTNFVELEENKPYGLEKASSVISQYKAEHPDEIVITVDNGDFLEGSPLAYFTAKRARPIQRESFTDAYNQVHYDVGTIGNHEFDFGLNYLEDAMANSDRQFLCANIVDNDENPLIGEPYQIIQRAGIKIGILGLTTTSARKWKNINQLNNFHLLSAVKTAQRYVPYLQKHADVVIVVYHGGFERDTSGTWTDITPGENEGYALLEQVPGIDALITGHQHRKLAGELFGVPYIQPGHRGEFVGKISLELEKQTSFILENSAELLPCTDVDIDPNVAASIQPLKHTLEEWLDQPLAKIVGDLTFSDPNAARKSETAFIEFIQRVQMAAMHTDISATALYNNEAHGFENPITMRNVITNYVYPNSLAVVKVTGEDLRAALEVSAQYFSLDDAGKVIVNPRFMFPKHRFYNYDMYEGVDYTLDISKPVGQRVTELKYHGADLMDDEVLEIALNKYRATGGGHYPMFDESKIVRTNPTIMSQLIFEYLKVNPVVVATNNHNFKVIG</sequence>
<dbReference type="PROSITE" id="PS00786">
    <property type="entry name" value="5_NUCLEOTIDASE_2"/>
    <property type="match status" value="1"/>
</dbReference>
<dbReference type="InterPro" id="IPR006146">
    <property type="entry name" value="5'-Nucleotdase_CS"/>
</dbReference>
<dbReference type="GO" id="GO:0016788">
    <property type="term" value="F:hydrolase activity, acting on ester bonds"/>
    <property type="evidence" value="ECO:0007669"/>
    <property type="project" value="InterPro"/>
</dbReference>
<feature type="domain" description="Calcineurin-like phosphoesterase" evidence="3">
    <location>
        <begin position="4"/>
        <end position="236"/>
    </location>
</feature>
<evidence type="ECO:0000256" key="1">
    <source>
        <dbReference type="ARBA" id="ARBA00022729"/>
    </source>
</evidence>
<keyword evidence="6" id="KW-1185">Reference proteome</keyword>
<name>A0A0R2D201_9LACO</name>
<evidence type="ECO:0000313" key="5">
    <source>
        <dbReference type="EMBL" id="KRM94475.1"/>
    </source>
</evidence>
<dbReference type="RefSeq" id="WP_056977705.1">
    <property type="nucleotide sequence ID" value="NZ_AYZR01000004.1"/>
</dbReference>
<dbReference type="InterPro" id="IPR006179">
    <property type="entry name" value="5_nucleotidase/apyrase"/>
</dbReference>
<accession>A0A0R2D201</accession>
<gene>
    <name evidence="5" type="ORF">FC56_GL001432</name>
</gene>
<reference evidence="5 6" key="1">
    <citation type="journal article" date="2015" name="Genome Announc.">
        <title>Expanding the biotechnology potential of lactobacilli through comparative genomics of 213 strains and associated genera.</title>
        <authorList>
            <person name="Sun Z."/>
            <person name="Harris H.M."/>
            <person name="McCann A."/>
            <person name="Guo C."/>
            <person name="Argimon S."/>
            <person name="Zhang W."/>
            <person name="Yang X."/>
            <person name="Jeffery I.B."/>
            <person name="Cooney J.C."/>
            <person name="Kagawa T.F."/>
            <person name="Liu W."/>
            <person name="Song Y."/>
            <person name="Salvetti E."/>
            <person name="Wrobel A."/>
            <person name="Rasinkangas P."/>
            <person name="Parkhill J."/>
            <person name="Rea M.C."/>
            <person name="O'Sullivan O."/>
            <person name="Ritari J."/>
            <person name="Douillard F.P."/>
            <person name="Paul Ross R."/>
            <person name="Yang R."/>
            <person name="Briner A.E."/>
            <person name="Felis G.E."/>
            <person name="de Vos W.M."/>
            <person name="Barrangou R."/>
            <person name="Klaenhammer T.R."/>
            <person name="Caufield P.W."/>
            <person name="Cui Y."/>
            <person name="Zhang H."/>
            <person name="O'Toole P.W."/>
        </authorList>
    </citation>
    <scope>NUCLEOTIDE SEQUENCE [LARGE SCALE GENOMIC DNA]</scope>
    <source>
        <strain evidence="5 6">DSM 24302</strain>
    </source>
</reference>
<organism evidence="5 6">
    <name type="scientific">Lentilactobacillus senioris DSM 24302 = JCM 17472</name>
    <dbReference type="NCBI Taxonomy" id="1423802"/>
    <lineage>
        <taxon>Bacteria</taxon>
        <taxon>Bacillati</taxon>
        <taxon>Bacillota</taxon>
        <taxon>Bacilli</taxon>
        <taxon>Lactobacillales</taxon>
        <taxon>Lactobacillaceae</taxon>
        <taxon>Lentilactobacillus</taxon>
    </lineage>
</organism>
<dbReference type="InterPro" id="IPR029052">
    <property type="entry name" value="Metallo-depent_PP-like"/>
</dbReference>
<dbReference type="SUPFAM" id="SSF56300">
    <property type="entry name" value="Metallo-dependent phosphatases"/>
    <property type="match status" value="1"/>
</dbReference>
<dbReference type="GO" id="GO:0046872">
    <property type="term" value="F:metal ion binding"/>
    <property type="evidence" value="ECO:0007669"/>
    <property type="project" value="InterPro"/>
</dbReference>
<dbReference type="PATRIC" id="fig|1423802.4.peg.1450"/>
<evidence type="ECO:0000259" key="4">
    <source>
        <dbReference type="Pfam" id="PF02872"/>
    </source>
</evidence>
<dbReference type="InterPro" id="IPR008334">
    <property type="entry name" value="5'-Nucleotdase_C"/>
</dbReference>
<comment type="similarity">
    <text evidence="2">Belongs to the 5'-nucleotidase family.</text>
</comment>
<dbReference type="SUPFAM" id="SSF55816">
    <property type="entry name" value="5'-nucleotidase (syn. UDP-sugar hydrolase), C-terminal domain"/>
    <property type="match status" value="1"/>
</dbReference>
<dbReference type="Gene3D" id="3.60.21.10">
    <property type="match status" value="1"/>
</dbReference>
<proteinExistence type="inferred from homology"/>
<dbReference type="AlphaFoldDB" id="A0A0R2D201"/>
<dbReference type="GO" id="GO:0000166">
    <property type="term" value="F:nucleotide binding"/>
    <property type="evidence" value="ECO:0007669"/>
    <property type="project" value="UniProtKB-KW"/>
</dbReference>
<dbReference type="EMBL" id="AYZR01000004">
    <property type="protein sequence ID" value="KRM94475.1"/>
    <property type="molecule type" value="Genomic_DNA"/>
</dbReference>